<dbReference type="EMBL" id="CAOQHR010000006">
    <property type="protein sequence ID" value="CAI6335869.1"/>
    <property type="molecule type" value="Genomic_DNA"/>
</dbReference>
<accession>A0A9W4XL12</accession>
<feature type="transmembrane region" description="Helical" evidence="2">
    <location>
        <begin position="48"/>
        <end position="68"/>
    </location>
</feature>
<keyword evidence="2" id="KW-0812">Transmembrane</keyword>
<dbReference type="PANTHER" id="PTHR37451">
    <property type="entry name" value="MARVEL DOMAIN"/>
    <property type="match status" value="1"/>
</dbReference>
<feature type="transmembrane region" description="Helical" evidence="2">
    <location>
        <begin position="80"/>
        <end position="108"/>
    </location>
</feature>
<keyword evidence="2" id="KW-1133">Transmembrane helix</keyword>
<organism evidence="3 4">
    <name type="scientific">Periconia digitata</name>
    <dbReference type="NCBI Taxonomy" id="1303443"/>
    <lineage>
        <taxon>Eukaryota</taxon>
        <taxon>Fungi</taxon>
        <taxon>Dikarya</taxon>
        <taxon>Ascomycota</taxon>
        <taxon>Pezizomycotina</taxon>
        <taxon>Dothideomycetes</taxon>
        <taxon>Pleosporomycetidae</taxon>
        <taxon>Pleosporales</taxon>
        <taxon>Massarineae</taxon>
        <taxon>Periconiaceae</taxon>
        <taxon>Periconia</taxon>
    </lineage>
</organism>
<evidence type="ECO:0008006" key="5">
    <source>
        <dbReference type="Google" id="ProtNLM"/>
    </source>
</evidence>
<keyword evidence="2" id="KW-0472">Membrane</keyword>
<gene>
    <name evidence="3" type="ORF">PDIGIT_LOCUS8957</name>
</gene>
<reference evidence="3" key="1">
    <citation type="submission" date="2023-01" db="EMBL/GenBank/DDBJ databases">
        <authorList>
            <person name="Van Ghelder C."/>
            <person name="Rancurel C."/>
        </authorList>
    </citation>
    <scope>NUCLEOTIDE SEQUENCE</scope>
    <source>
        <strain evidence="3">CNCM I-4278</strain>
    </source>
</reference>
<feature type="compositionally biased region" description="Low complexity" evidence="1">
    <location>
        <begin position="220"/>
        <end position="255"/>
    </location>
</feature>
<sequence length="351" mass="38439">MVNFNAETPSNVVRVPRWTLALHAVQFVFAIIILGLSAYGISYVPYNALIFSLVVCLCTLLVTIYLTVSQLFIHKLYQGVVALAFHIWMLIFWIVDLGLVANLASIWASPSCYSSYSFYSGYSSSCYYKRAELETRGLEKRDTTVGAYYGSLAAGAVFAGVQLVTWAVSAVILFIHFNRHRNNTTTTTTTPATTSAPPPQYAPDTSNVANNGAGIPMEKYNYQQPNAAYPPQQQQQQQPGYPPQQQQQFSSPYAQDPVPRQDTVSPVSQFGQAGAPPPQHPNAPELSSPQHTGGGAVYQQHPNATELNSPQQHTGGAAYPHNVSELSTPPAVQHQQQQQRYADLPELSSSK</sequence>
<keyword evidence="4" id="KW-1185">Reference proteome</keyword>
<feature type="compositionally biased region" description="Polar residues" evidence="1">
    <location>
        <begin position="300"/>
        <end position="314"/>
    </location>
</feature>
<feature type="transmembrane region" description="Helical" evidence="2">
    <location>
        <begin position="20"/>
        <end position="42"/>
    </location>
</feature>
<feature type="region of interest" description="Disordered" evidence="1">
    <location>
        <begin position="183"/>
        <end position="351"/>
    </location>
</feature>
<comment type="caution">
    <text evidence="3">The sequence shown here is derived from an EMBL/GenBank/DDBJ whole genome shotgun (WGS) entry which is preliminary data.</text>
</comment>
<evidence type="ECO:0000313" key="4">
    <source>
        <dbReference type="Proteomes" id="UP001152607"/>
    </source>
</evidence>
<evidence type="ECO:0000256" key="1">
    <source>
        <dbReference type="SAM" id="MobiDB-lite"/>
    </source>
</evidence>
<proteinExistence type="predicted"/>
<feature type="compositionally biased region" description="Polar residues" evidence="1">
    <location>
        <begin position="262"/>
        <end position="271"/>
    </location>
</feature>
<name>A0A9W4XL12_9PLEO</name>
<feature type="transmembrane region" description="Helical" evidence="2">
    <location>
        <begin position="148"/>
        <end position="175"/>
    </location>
</feature>
<protein>
    <recommendedName>
        <fullName evidence="5">MARVEL domain-containing protein</fullName>
    </recommendedName>
</protein>
<dbReference type="Proteomes" id="UP001152607">
    <property type="component" value="Unassembled WGS sequence"/>
</dbReference>
<evidence type="ECO:0000313" key="3">
    <source>
        <dbReference type="EMBL" id="CAI6335869.1"/>
    </source>
</evidence>
<feature type="compositionally biased region" description="Low complexity" evidence="1">
    <location>
        <begin position="184"/>
        <end position="195"/>
    </location>
</feature>
<dbReference type="AlphaFoldDB" id="A0A9W4XL12"/>
<evidence type="ECO:0000256" key="2">
    <source>
        <dbReference type="SAM" id="Phobius"/>
    </source>
</evidence>
<dbReference type="PANTHER" id="PTHR37451:SF4">
    <property type="entry name" value="MARVEL DOMAIN-CONTAINING PROTEIN"/>
    <property type="match status" value="1"/>
</dbReference>
<dbReference type="OrthoDB" id="5325022at2759"/>